<reference evidence="1" key="1">
    <citation type="submission" date="2014-07" db="EMBL/GenBank/DDBJ databases">
        <authorList>
            <person name="Martin A.A"/>
            <person name="De Silva N."/>
        </authorList>
    </citation>
    <scope>NUCLEOTIDE SEQUENCE</scope>
</reference>
<organism evidence="1 2">
    <name type="scientific">Strongyloides venezuelensis</name>
    <name type="common">Threadworm</name>
    <dbReference type="NCBI Taxonomy" id="75913"/>
    <lineage>
        <taxon>Eukaryota</taxon>
        <taxon>Metazoa</taxon>
        <taxon>Ecdysozoa</taxon>
        <taxon>Nematoda</taxon>
        <taxon>Chromadorea</taxon>
        <taxon>Rhabditida</taxon>
        <taxon>Tylenchina</taxon>
        <taxon>Panagrolaimomorpha</taxon>
        <taxon>Strongyloidoidea</taxon>
        <taxon>Strongyloididae</taxon>
        <taxon>Strongyloides</taxon>
    </lineage>
</organism>
<evidence type="ECO:0000313" key="2">
    <source>
        <dbReference type="WBParaSite" id="SVE_2003900.1"/>
    </source>
</evidence>
<protein>
    <submittedName>
        <fullName evidence="2">Uncharacterized protein</fullName>
    </submittedName>
</protein>
<proteinExistence type="predicted"/>
<keyword evidence="1" id="KW-1185">Reference proteome</keyword>
<accession>A0A0K0G5M0</accession>
<reference evidence="2" key="2">
    <citation type="submission" date="2015-08" db="UniProtKB">
        <authorList>
            <consortium name="WormBaseParasite"/>
        </authorList>
    </citation>
    <scope>IDENTIFICATION</scope>
</reference>
<dbReference type="Proteomes" id="UP000035680">
    <property type="component" value="Unassembled WGS sequence"/>
</dbReference>
<dbReference type="WBParaSite" id="SVE_2003900.1">
    <property type="protein sequence ID" value="SVE_2003900.1"/>
    <property type="gene ID" value="SVE_2003900"/>
</dbReference>
<evidence type="ECO:0000313" key="1">
    <source>
        <dbReference type="Proteomes" id="UP000035680"/>
    </source>
</evidence>
<sequence>MTSFPGKSGTANEKYRKRRLTAHIFLTLFKRHLNITTYFIDRNRFKKNYNAKWHRHLNGQIENFNPSQTDSNNIDLDGIISSLNIIKSALDFSYTYQNNPALTYLKENVDKIFERKRRIIHIKKNQ</sequence>
<dbReference type="AlphaFoldDB" id="A0A0K0G5M0"/>
<name>A0A0K0G5M0_STRVS</name>